<dbReference type="InterPro" id="IPR002048">
    <property type="entry name" value="EF_hand_dom"/>
</dbReference>
<dbReference type="Proteomes" id="UP000553632">
    <property type="component" value="Unassembled WGS sequence"/>
</dbReference>
<dbReference type="PROSITE" id="PS00018">
    <property type="entry name" value="EF_HAND_1"/>
    <property type="match status" value="2"/>
</dbReference>
<gene>
    <name evidence="4" type="ORF">FOZ63_011048</name>
</gene>
<dbReference type="Pfam" id="PF13405">
    <property type="entry name" value="EF-hand_6"/>
    <property type="match status" value="1"/>
</dbReference>
<dbReference type="Gene3D" id="1.10.238.10">
    <property type="entry name" value="EF-hand"/>
    <property type="match status" value="1"/>
</dbReference>
<feature type="compositionally biased region" description="Pro residues" evidence="2">
    <location>
        <begin position="1326"/>
        <end position="1346"/>
    </location>
</feature>
<dbReference type="OMA" id="THGFWHP"/>
<accession>A0A7J6TJ48</accession>
<evidence type="ECO:0000313" key="4">
    <source>
        <dbReference type="EMBL" id="KAF4744941.1"/>
    </source>
</evidence>
<keyword evidence="5" id="KW-1185">Reference proteome</keyword>
<organism evidence="4 5">
    <name type="scientific">Perkinsus olseni</name>
    <name type="common">Perkinsus atlanticus</name>
    <dbReference type="NCBI Taxonomy" id="32597"/>
    <lineage>
        <taxon>Eukaryota</taxon>
        <taxon>Sar</taxon>
        <taxon>Alveolata</taxon>
        <taxon>Perkinsozoa</taxon>
        <taxon>Perkinsea</taxon>
        <taxon>Perkinsida</taxon>
        <taxon>Perkinsidae</taxon>
        <taxon>Perkinsus</taxon>
    </lineage>
</organism>
<keyword evidence="1" id="KW-0106">Calcium</keyword>
<evidence type="ECO:0000256" key="1">
    <source>
        <dbReference type="ARBA" id="ARBA00022837"/>
    </source>
</evidence>
<feature type="domain" description="EF-hand" evidence="3">
    <location>
        <begin position="63"/>
        <end position="98"/>
    </location>
</feature>
<dbReference type="EMBL" id="JABANO010010565">
    <property type="protein sequence ID" value="KAF4744941.1"/>
    <property type="molecule type" value="Genomic_DNA"/>
</dbReference>
<feature type="region of interest" description="Disordered" evidence="2">
    <location>
        <begin position="1296"/>
        <end position="1346"/>
    </location>
</feature>
<proteinExistence type="predicted"/>
<dbReference type="InterPro" id="IPR018247">
    <property type="entry name" value="EF_Hand_1_Ca_BS"/>
</dbReference>
<dbReference type="GO" id="GO:0005509">
    <property type="term" value="F:calcium ion binding"/>
    <property type="evidence" value="ECO:0007669"/>
    <property type="project" value="InterPro"/>
</dbReference>
<evidence type="ECO:0000313" key="5">
    <source>
        <dbReference type="Proteomes" id="UP000553632"/>
    </source>
</evidence>
<feature type="region of interest" description="Disordered" evidence="2">
    <location>
        <begin position="175"/>
        <end position="206"/>
    </location>
</feature>
<evidence type="ECO:0000259" key="3">
    <source>
        <dbReference type="PROSITE" id="PS50222"/>
    </source>
</evidence>
<dbReference type="SMART" id="SM00054">
    <property type="entry name" value="EFh"/>
    <property type="match status" value="2"/>
</dbReference>
<comment type="caution">
    <text evidence="4">The sequence shown here is derived from an EMBL/GenBank/DDBJ whole genome shotgun (WGS) entry which is preliminary data.</text>
</comment>
<feature type="compositionally biased region" description="Basic and acidic residues" evidence="2">
    <location>
        <begin position="1311"/>
        <end position="1321"/>
    </location>
</feature>
<dbReference type="PROSITE" id="PS50222">
    <property type="entry name" value="EF_HAND_2"/>
    <property type="match status" value="2"/>
</dbReference>
<feature type="domain" description="EF-hand" evidence="3">
    <location>
        <begin position="332"/>
        <end position="367"/>
    </location>
</feature>
<reference evidence="4 5" key="1">
    <citation type="submission" date="2020-04" db="EMBL/GenBank/DDBJ databases">
        <title>Perkinsus olseni comparative genomics.</title>
        <authorList>
            <person name="Bogema D.R."/>
        </authorList>
    </citation>
    <scope>NUCLEOTIDE SEQUENCE [LARGE SCALE GENOMIC DNA]</scope>
    <source>
        <strain evidence="4 5">ATCC PRA-207</strain>
    </source>
</reference>
<dbReference type="SUPFAM" id="SSF47473">
    <property type="entry name" value="EF-hand"/>
    <property type="match status" value="1"/>
</dbReference>
<evidence type="ECO:0000256" key="2">
    <source>
        <dbReference type="SAM" id="MobiDB-lite"/>
    </source>
</evidence>
<sequence length="1346" mass="148802">MRGCQSAGGLTAMKMRMDGVTSKYLIDAARGPRNPPQSGNPREVRRTVIRYGSEVNRGSMTEVERARVKGAFKSLDLDGDGLLSEGDLAESIRMDGLEVDDRTLLSMMWEVSELRPVSGFEIDLDLNRPRLSLRDVELLYVRGKKDTTARRPRRLYVYFLYRMLDPRAVEFGRRTPRSLQRASTGIQRSGNTAASYHPPSLRRKAHTSRITGDDVFSFLYPIMSAEELKNAREKYFTYCMEIRQHDHEERLLAHLKVEPTPPVEVLQAASQGRRNAVNAEVPTSREKETPAGGARQFSRPKVKIKVEGENINSGPVVRLIRQLAAKHSISLSEMEQIHSDFSKYDTDRSGTISKEEFLALLRKVLRVSGDEVEAGRLDRAWANVRSKSKGEASLEDFTIWYKGNFRAAGGGSSSSGAESKGMDKVLGLAMRTPWSDDNVKDVAGWHSGRKSKTGVPTRGSLRPSESSPLETTRRRVAALIKQQRGRQLGGGGGASVAPFSFITTMFRGISKKAVWGVARRPPVNTAAASARIHPRPPTMLNQDRYLSKAFCSAAASSTLGAPKIADLDPSAPNFTNSLREVLKQGELISALPVAERLQLLTAVVQHGKYDASSPELKQVLDSTVAEARDGSVQTSDDLLHLAWVLCGLKQKEALRSLLPAMKRHVEEPELMVYVMHYLRMSETKGDLAVHDFRTIDPFISIALGRIDQLSDAGVKLLVGELAACNFATKAGRDFLERTSSTLAAGLLPRLSELDSSMVAVLGALTAGARPFSDDEKAAVEAVASAALAADLSNLPVPSLIGCLRLSEVTGTNKELALKFYDRALALSTELTYDQTVALAPEACGKEWPKASRETMVQNCMQTMKRELVDGFVKLDGRLPDLALLAELLWISGRRDRVTLKRISDRVCRTEVREQAVAQGLAPFDNAGHAGVTSIMKAYTTHGFWHPGTVEVINEVLTQPDCWSRLRDNRTQIAHQTALYLLGTQYYNEDVMKPMVDDVTRSVAACGYFGGQGRFVYYGAITFALGELGYRHDGFVNAVYGAVRDCFARGQWDSFFNGDGRFEDQRLQGIIHTLYGLTLLGEHTRPDWDVVLNGFFGMDGLENWVYDPSTFKYRQVVLISQTADDETLQKLSPKAKSALEAIRSHFSSFDRNGDREESRRSREVAEFAERVKKACPSIISATGVEVGMYRVDMRFTIPQETASELLESDDATVDRDLVVGVPYRSKTQLLRDAKGEFRYSKGSAKFSDMLVSRYSGWDSVYPVTEFEAAELAGSQDDDLIKGWLGDLVKSAVWKKSPTEAAPATHVETGVSEEPHESPEGVTERAAPLPPMPPRRIVTPPPPPPPRH</sequence>
<feature type="region of interest" description="Disordered" evidence="2">
    <location>
        <begin position="440"/>
        <end position="472"/>
    </location>
</feature>
<feature type="region of interest" description="Disordered" evidence="2">
    <location>
        <begin position="269"/>
        <end position="295"/>
    </location>
</feature>
<protein>
    <recommendedName>
        <fullName evidence="3">EF-hand domain-containing protein</fullName>
    </recommendedName>
</protein>
<name>A0A7J6TJ48_PEROL</name>
<dbReference type="InterPro" id="IPR011992">
    <property type="entry name" value="EF-hand-dom_pair"/>
</dbReference>
<feature type="compositionally biased region" description="Polar residues" evidence="2">
    <location>
        <begin position="177"/>
        <end position="194"/>
    </location>
</feature>